<evidence type="ECO:0000256" key="1">
    <source>
        <dbReference type="SAM" id="Phobius"/>
    </source>
</evidence>
<protein>
    <submittedName>
        <fullName evidence="2">Uncharacterized protein</fullName>
    </submittedName>
</protein>
<feature type="transmembrane region" description="Helical" evidence="1">
    <location>
        <begin position="45"/>
        <end position="65"/>
    </location>
</feature>
<dbReference type="RefSeq" id="WP_072848180.1">
    <property type="nucleotide sequence ID" value="NZ_FRAH01000004.1"/>
</dbReference>
<evidence type="ECO:0000313" key="3">
    <source>
        <dbReference type="Proteomes" id="UP000183975"/>
    </source>
</evidence>
<dbReference type="PROSITE" id="PS51257">
    <property type="entry name" value="PROKAR_LIPOPROTEIN"/>
    <property type="match status" value="1"/>
</dbReference>
<accession>A0A1M6KYX9</accession>
<feature type="transmembrane region" description="Helical" evidence="1">
    <location>
        <begin position="12"/>
        <end position="33"/>
    </location>
</feature>
<dbReference type="OrthoDB" id="2068515at2"/>
<dbReference type="SUPFAM" id="SSF103473">
    <property type="entry name" value="MFS general substrate transporter"/>
    <property type="match status" value="1"/>
</dbReference>
<feature type="transmembrane region" description="Helical" evidence="1">
    <location>
        <begin position="77"/>
        <end position="96"/>
    </location>
</feature>
<proteinExistence type="predicted"/>
<evidence type="ECO:0000313" key="2">
    <source>
        <dbReference type="EMBL" id="SHJ64056.1"/>
    </source>
</evidence>
<keyword evidence="3" id="KW-1185">Reference proteome</keyword>
<keyword evidence="1" id="KW-0472">Membrane</keyword>
<dbReference type="Proteomes" id="UP000183975">
    <property type="component" value="Unassembled WGS sequence"/>
</dbReference>
<dbReference type="AlphaFoldDB" id="A0A1M6KYX9"/>
<organism evidence="2 3">
    <name type="scientific">Anaerotignum lactatifermentans DSM 14214</name>
    <dbReference type="NCBI Taxonomy" id="1121323"/>
    <lineage>
        <taxon>Bacteria</taxon>
        <taxon>Bacillati</taxon>
        <taxon>Bacillota</taxon>
        <taxon>Clostridia</taxon>
        <taxon>Lachnospirales</taxon>
        <taxon>Anaerotignaceae</taxon>
        <taxon>Anaerotignum</taxon>
    </lineage>
</organism>
<sequence>MKPSERIQQYRKPLLIGMVLFSCIVGGCLFPIVNCNPENPVETSLVMKTIILLSVFIFYTELGMLQAALFPNGSIGFAAALNLGMTVLGLIFRYLLEYEEVSNTYNFTAANVALHLFALTILPLMTYISRKQKS</sequence>
<feature type="transmembrane region" description="Helical" evidence="1">
    <location>
        <begin position="108"/>
        <end position="128"/>
    </location>
</feature>
<keyword evidence="1" id="KW-0812">Transmembrane</keyword>
<gene>
    <name evidence="2" type="ORF">SAMN02745138_00224</name>
</gene>
<name>A0A1M6KYX9_9FIRM</name>
<dbReference type="EMBL" id="FRAH01000004">
    <property type="protein sequence ID" value="SHJ64056.1"/>
    <property type="molecule type" value="Genomic_DNA"/>
</dbReference>
<dbReference type="InterPro" id="IPR036259">
    <property type="entry name" value="MFS_trans_sf"/>
</dbReference>
<keyword evidence="1" id="KW-1133">Transmembrane helix</keyword>
<reference evidence="2 3" key="1">
    <citation type="submission" date="2016-11" db="EMBL/GenBank/DDBJ databases">
        <authorList>
            <person name="Jaros S."/>
            <person name="Januszkiewicz K."/>
            <person name="Wedrychowicz H."/>
        </authorList>
    </citation>
    <scope>NUCLEOTIDE SEQUENCE [LARGE SCALE GENOMIC DNA]</scope>
    <source>
        <strain evidence="2 3">DSM 14214</strain>
    </source>
</reference>